<sequence length="270" mass="28527">MSPRAIAGNGEALVQSQTLLSAQIGKVAADVTSEIQVRAAADAAQTTRIDGAVSRIGTAEARLVTEEQTRASETSALSSRLTSVTSRVGSSEAAITTLGQAITDNFSSAASQFQGISVRFGSVEGKVASSEANIQTLFTSYAAGDAANAQAINVLRADVNTHVGNLNAFNVETRQVIVNGDSAQATRTDQLVAQTNGDRAYFLSENSARFNQTEGGCTCAECTGRADQLGSRLFPERANRTDQSGWRLRRPDPGRLCAKRCRHSSRPDQV</sequence>
<proteinExistence type="predicted"/>
<evidence type="ECO:0000313" key="1">
    <source>
        <dbReference type="EMBL" id="SOR26831.1"/>
    </source>
</evidence>
<dbReference type="EMBL" id="LT962688">
    <property type="protein sequence ID" value="SOR26831.1"/>
    <property type="molecule type" value="Genomic_DNA"/>
</dbReference>
<reference evidence="2" key="1">
    <citation type="submission" date="2017-10" db="EMBL/GenBank/DDBJ databases">
        <authorList>
            <person name="Regsiter A."/>
            <person name="William W."/>
        </authorList>
    </citation>
    <scope>NUCLEOTIDE SEQUENCE [LARGE SCALE GENOMIC DNA]</scope>
</reference>
<organism evidence="1 2">
    <name type="scientific">Methylorubrum extorquens</name>
    <name type="common">Methylobacterium dichloromethanicum</name>
    <name type="synonym">Methylobacterium extorquens</name>
    <dbReference type="NCBI Taxonomy" id="408"/>
    <lineage>
        <taxon>Bacteria</taxon>
        <taxon>Pseudomonadati</taxon>
        <taxon>Pseudomonadota</taxon>
        <taxon>Alphaproteobacteria</taxon>
        <taxon>Hyphomicrobiales</taxon>
        <taxon>Methylobacteriaceae</taxon>
        <taxon>Methylorubrum</taxon>
    </lineage>
</organism>
<dbReference type="Proteomes" id="UP000233769">
    <property type="component" value="Chromosome tk0001"/>
</dbReference>
<name>A0A2N9AHL5_METEX</name>
<accession>A0A2N9AHL5</accession>
<dbReference type="AlphaFoldDB" id="A0A2N9AHL5"/>
<evidence type="ECO:0000313" key="2">
    <source>
        <dbReference type="Proteomes" id="UP000233769"/>
    </source>
</evidence>
<gene>
    <name evidence="1" type="ORF">TK0001_0229</name>
</gene>
<protein>
    <submittedName>
        <fullName evidence="1">Uncharacterized protein</fullName>
    </submittedName>
</protein>